<dbReference type="InterPro" id="IPR027417">
    <property type="entry name" value="P-loop_NTPase"/>
</dbReference>
<dbReference type="CDD" id="cd02022">
    <property type="entry name" value="DPCK"/>
    <property type="match status" value="1"/>
</dbReference>
<evidence type="ECO:0000256" key="2">
    <source>
        <dbReference type="ARBA" id="ARBA00022840"/>
    </source>
</evidence>
<keyword evidence="3 5" id="KW-0808">Transferase</keyword>
<accession>A0ABZ0Q643</accession>
<protein>
    <recommendedName>
        <fullName evidence="3 4">Dephospho-CoA kinase</fullName>
        <ecNumber evidence="3 4">2.7.1.24</ecNumber>
    </recommendedName>
    <alternativeName>
        <fullName evidence="3">Dephosphocoenzyme A kinase</fullName>
    </alternativeName>
</protein>
<evidence type="ECO:0000256" key="1">
    <source>
        <dbReference type="ARBA" id="ARBA00022741"/>
    </source>
</evidence>
<evidence type="ECO:0000256" key="3">
    <source>
        <dbReference type="HAMAP-Rule" id="MF_00376"/>
    </source>
</evidence>
<gene>
    <name evidence="3 5" type="primary">coaE</name>
    <name evidence="5" type="ORF">N6G96_04535</name>
</gene>
<comment type="subcellular location">
    <subcellularLocation>
        <location evidence="3">Cytoplasm</location>
    </subcellularLocation>
</comment>
<dbReference type="HAMAP" id="MF_00376">
    <property type="entry name" value="Dephospho_CoA_kinase"/>
    <property type="match status" value="1"/>
</dbReference>
<keyword evidence="3 5" id="KW-0418">Kinase</keyword>
<proteinExistence type="inferred from homology"/>
<dbReference type="InterPro" id="IPR001977">
    <property type="entry name" value="Depp_CoAkinase"/>
</dbReference>
<evidence type="ECO:0000256" key="4">
    <source>
        <dbReference type="NCBIfam" id="TIGR00152"/>
    </source>
</evidence>
<keyword evidence="2 3" id="KW-0067">ATP-binding</keyword>
<dbReference type="PANTHER" id="PTHR10695:SF46">
    <property type="entry name" value="BIFUNCTIONAL COENZYME A SYNTHASE-RELATED"/>
    <property type="match status" value="1"/>
</dbReference>
<organism evidence="5 6">
    <name type="scientific">Pediococcus inopinatus</name>
    <dbReference type="NCBI Taxonomy" id="114090"/>
    <lineage>
        <taxon>Bacteria</taxon>
        <taxon>Bacillati</taxon>
        <taxon>Bacillota</taxon>
        <taxon>Bacilli</taxon>
        <taxon>Lactobacillales</taxon>
        <taxon>Lactobacillaceae</taxon>
        <taxon>Pediococcus</taxon>
    </lineage>
</organism>
<reference evidence="6" key="1">
    <citation type="submission" date="2024-06" db="EMBL/GenBank/DDBJ databases">
        <authorList>
            <person name="Chang H.C."/>
            <person name="Mun S.Y."/>
        </authorList>
    </citation>
    <scope>NUCLEOTIDE SEQUENCE [LARGE SCALE GENOMIC DNA]</scope>
    <source>
        <strain evidence="6">KT1</strain>
    </source>
</reference>
<feature type="binding site" evidence="3">
    <location>
        <begin position="12"/>
        <end position="17"/>
    </location>
    <ligand>
        <name>ATP</name>
        <dbReference type="ChEBI" id="CHEBI:30616"/>
    </ligand>
</feature>
<dbReference type="EC" id="2.7.1.24" evidence="3 4"/>
<dbReference type="Proteomes" id="UP001302696">
    <property type="component" value="Chromosome"/>
</dbReference>
<comment type="pathway">
    <text evidence="3">Cofactor biosynthesis; coenzyme A biosynthesis; CoA from (R)-pantothenate: step 5/5.</text>
</comment>
<sequence>MTVILGLTGGIATGKSTVSSYLKKLGYPVVDADQIAREIVQPGTIVADQLRTIFRDAIFDGAKLNRNRLGKIVFGSSVQLQKLNAVMQPAIRTKILQTLKAEKKESTKLIVLDAPLLLEQGYQKFVDQIMVVVSDANVQRERLIRRDGFSKKEAEQRITAQWSLEKKISFADIVIDNSGSIEETRQQVVKWLDNSKLR</sequence>
<comment type="function">
    <text evidence="3">Catalyzes the phosphorylation of the 3'-hydroxyl group of dephosphocoenzyme A to form coenzyme A.</text>
</comment>
<dbReference type="EMBL" id="CP104778">
    <property type="protein sequence ID" value="WPC22460.1"/>
    <property type="molecule type" value="Genomic_DNA"/>
</dbReference>
<dbReference type="PROSITE" id="PS51219">
    <property type="entry name" value="DPCK"/>
    <property type="match status" value="1"/>
</dbReference>
<keyword evidence="3" id="KW-0173">Coenzyme A biosynthesis</keyword>
<keyword evidence="1 3" id="KW-0547">Nucleotide-binding</keyword>
<dbReference type="RefSeq" id="WP_323707325.1">
    <property type="nucleotide sequence ID" value="NZ_CP104774.1"/>
</dbReference>
<keyword evidence="6" id="KW-1185">Reference proteome</keyword>
<dbReference type="NCBIfam" id="TIGR00152">
    <property type="entry name" value="dephospho-CoA kinase"/>
    <property type="match status" value="1"/>
</dbReference>
<name>A0ABZ0Q643_9LACO</name>
<comment type="similarity">
    <text evidence="3">Belongs to the CoaE family.</text>
</comment>
<dbReference type="PANTHER" id="PTHR10695">
    <property type="entry name" value="DEPHOSPHO-COA KINASE-RELATED"/>
    <property type="match status" value="1"/>
</dbReference>
<dbReference type="SUPFAM" id="SSF52540">
    <property type="entry name" value="P-loop containing nucleoside triphosphate hydrolases"/>
    <property type="match status" value="1"/>
</dbReference>
<dbReference type="Pfam" id="PF01121">
    <property type="entry name" value="CoaE"/>
    <property type="match status" value="1"/>
</dbReference>
<keyword evidence="3" id="KW-0963">Cytoplasm</keyword>
<evidence type="ECO:0000313" key="6">
    <source>
        <dbReference type="Proteomes" id="UP001302696"/>
    </source>
</evidence>
<dbReference type="GO" id="GO:0004140">
    <property type="term" value="F:dephospho-CoA kinase activity"/>
    <property type="evidence" value="ECO:0007669"/>
    <property type="project" value="UniProtKB-EC"/>
</dbReference>
<evidence type="ECO:0000313" key="5">
    <source>
        <dbReference type="EMBL" id="WPC22460.1"/>
    </source>
</evidence>
<comment type="catalytic activity">
    <reaction evidence="3">
        <text>3'-dephospho-CoA + ATP = ADP + CoA + H(+)</text>
        <dbReference type="Rhea" id="RHEA:18245"/>
        <dbReference type="ChEBI" id="CHEBI:15378"/>
        <dbReference type="ChEBI" id="CHEBI:30616"/>
        <dbReference type="ChEBI" id="CHEBI:57287"/>
        <dbReference type="ChEBI" id="CHEBI:57328"/>
        <dbReference type="ChEBI" id="CHEBI:456216"/>
        <dbReference type="EC" id="2.7.1.24"/>
    </reaction>
</comment>
<dbReference type="Gene3D" id="3.40.50.300">
    <property type="entry name" value="P-loop containing nucleotide triphosphate hydrolases"/>
    <property type="match status" value="1"/>
</dbReference>